<gene>
    <name evidence="2" type="ordered locus">SAR11_0144</name>
</gene>
<evidence type="ECO:0000313" key="2">
    <source>
        <dbReference type="EMBL" id="AAZ20968.1"/>
    </source>
</evidence>
<feature type="transmembrane region" description="Helical" evidence="1">
    <location>
        <begin position="6"/>
        <end position="24"/>
    </location>
</feature>
<evidence type="ECO:0008006" key="4">
    <source>
        <dbReference type="Google" id="ProtNLM"/>
    </source>
</evidence>
<dbReference type="Pfam" id="PF11026">
    <property type="entry name" value="DUF2721"/>
    <property type="match status" value="1"/>
</dbReference>
<dbReference type="GeneID" id="66294646"/>
<reference evidence="2 3" key="1">
    <citation type="journal article" date="2005" name="Science">
        <title>Genome streamlining in a cosmopolitan oceanic bacterium.</title>
        <authorList>
            <person name="Giovannoni S.J."/>
            <person name="Tripp H.J."/>
            <person name="Givan S."/>
            <person name="Podar M."/>
            <person name="Vergin K.L."/>
            <person name="Baptista D."/>
            <person name="Bibbs L."/>
            <person name="Eads J."/>
            <person name="Richardson T.H."/>
            <person name="Noordewier M."/>
            <person name="Rappe M.S."/>
            <person name="Short J.M."/>
            <person name="Carrington J.C."/>
            <person name="Mathur E.J."/>
        </authorList>
    </citation>
    <scope>NUCLEOTIDE SEQUENCE [LARGE SCALE GENOMIC DNA]</scope>
    <source>
        <strain evidence="2 3">HTCC1062</strain>
    </source>
</reference>
<protein>
    <recommendedName>
        <fullName evidence="4">DUF2721 domain-containing protein</fullName>
    </recommendedName>
</protein>
<sequence length="134" mass="15598">MNIDYTVTALMFPAIPLLMSVYSNRFHSLSKLIRQLHDEHVYENHIPPEWKKQFINLSGRIVLLKWTIMFAAFGFLFNMLTVFALYLNEIFAARLIFGSCCLSMMISIVVFMREIQVSTNALKLHMSDMDVNLD</sequence>
<dbReference type="KEGG" id="pub:SAR11_0144"/>
<dbReference type="AlphaFoldDB" id="Q4FPC1"/>
<accession>Q4FPC1</accession>
<dbReference type="RefSeq" id="WP_011281502.1">
    <property type="nucleotide sequence ID" value="NC_007205.1"/>
</dbReference>
<keyword evidence="1" id="KW-0812">Transmembrane</keyword>
<keyword evidence="3" id="KW-1185">Reference proteome</keyword>
<evidence type="ECO:0000256" key="1">
    <source>
        <dbReference type="SAM" id="Phobius"/>
    </source>
</evidence>
<organism evidence="2 3">
    <name type="scientific">Pelagibacter ubique (strain HTCC1062)</name>
    <dbReference type="NCBI Taxonomy" id="335992"/>
    <lineage>
        <taxon>Bacteria</taxon>
        <taxon>Pseudomonadati</taxon>
        <taxon>Pseudomonadota</taxon>
        <taxon>Alphaproteobacteria</taxon>
        <taxon>Candidatus Pelagibacterales</taxon>
        <taxon>Candidatus Pelagibacteraceae</taxon>
        <taxon>Candidatus Pelagibacter</taxon>
    </lineage>
</organism>
<dbReference type="Proteomes" id="UP000002528">
    <property type="component" value="Chromosome"/>
</dbReference>
<dbReference type="HOGENOM" id="CLU_126543_1_0_5"/>
<dbReference type="STRING" id="335992.SAR11_0144"/>
<feature type="transmembrane region" description="Helical" evidence="1">
    <location>
        <begin position="61"/>
        <end position="85"/>
    </location>
</feature>
<dbReference type="OrthoDB" id="7158871at2"/>
<dbReference type="InterPro" id="IPR021279">
    <property type="entry name" value="DUF2721"/>
</dbReference>
<dbReference type="eggNOG" id="ENOG5032RP9">
    <property type="taxonomic scope" value="Bacteria"/>
</dbReference>
<dbReference type="EMBL" id="CP000084">
    <property type="protein sequence ID" value="AAZ20968.1"/>
    <property type="molecule type" value="Genomic_DNA"/>
</dbReference>
<feature type="transmembrane region" description="Helical" evidence="1">
    <location>
        <begin position="91"/>
        <end position="112"/>
    </location>
</feature>
<proteinExistence type="predicted"/>
<name>Q4FPC1_PELUB</name>
<keyword evidence="1" id="KW-0472">Membrane</keyword>
<evidence type="ECO:0000313" key="3">
    <source>
        <dbReference type="Proteomes" id="UP000002528"/>
    </source>
</evidence>
<keyword evidence="1" id="KW-1133">Transmembrane helix</keyword>